<evidence type="ECO:0000256" key="1">
    <source>
        <dbReference type="SAM" id="Coils"/>
    </source>
</evidence>
<organism evidence="2 3">
    <name type="scientific">Veillonella criceti</name>
    <dbReference type="NCBI Taxonomy" id="103891"/>
    <lineage>
        <taxon>Bacteria</taxon>
        <taxon>Bacillati</taxon>
        <taxon>Bacillota</taxon>
        <taxon>Negativicutes</taxon>
        <taxon>Veillonellales</taxon>
        <taxon>Veillonellaceae</taxon>
        <taxon>Veillonella</taxon>
    </lineage>
</organism>
<gene>
    <name evidence="2" type="ORF">NCTC12020_00130</name>
</gene>
<dbReference type="AlphaFoldDB" id="A0A380NG03"/>
<name>A0A380NG03_9FIRM</name>
<accession>A0A380NG03</accession>
<dbReference type="Proteomes" id="UP000255367">
    <property type="component" value="Unassembled WGS sequence"/>
</dbReference>
<evidence type="ECO:0000313" key="3">
    <source>
        <dbReference type="Proteomes" id="UP000255367"/>
    </source>
</evidence>
<protein>
    <submittedName>
        <fullName evidence="2">Uncharacterized protein</fullName>
    </submittedName>
</protein>
<reference evidence="2 3" key="1">
    <citation type="submission" date="2018-06" db="EMBL/GenBank/DDBJ databases">
        <authorList>
            <consortium name="Pathogen Informatics"/>
            <person name="Doyle S."/>
        </authorList>
    </citation>
    <scope>NUCLEOTIDE SEQUENCE [LARGE SCALE GENOMIC DNA]</scope>
    <source>
        <strain evidence="2 3">NCTC12020</strain>
    </source>
</reference>
<keyword evidence="1" id="KW-0175">Coiled coil</keyword>
<keyword evidence="3" id="KW-1185">Reference proteome</keyword>
<dbReference type="EMBL" id="UHIO01000001">
    <property type="protein sequence ID" value="SUP39765.1"/>
    <property type="molecule type" value="Genomic_DNA"/>
</dbReference>
<dbReference type="RefSeq" id="WP_115309410.1">
    <property type="nucleotide sequence ID" value="NZ_UHIO01000001.1"/>
</dbReference>
<feature type="coiled-coil region" evidence="1">
    <location>
        <begin position="110"/>
        <end position="140"/>
    </location>
</feature>
<proteinExistence type="predicted"/>
<sequence length="148" mass="16717">MKNEMSREELVAYAKAENRANKYGAPTAAIETLGDLLAYVGNEMYRPVTRLMLANWAELNERIDHFSDEEWAFASDVASKVGLDKRVVALLIEVLEGADTPKQVEDSQRTELNEEERKVLQQHIERVREEEAAQAAAEANRLLAEEGK</sequence>
<dbReference type="OrthoDB" id="1629503at2"/>
<evidence type="ECO:0000313" key="2">
    <source>
        <dbReference type="EMBL" id="SUP39765.1"/>
    </source>
</evidence>